<dbReference type="EMBL" id="WBJZ01000014">
    <property type="protein sequence ID" value="KAB1655642.1"/>
    <property type="molecule type" value="Genomic_DNA"/>
</dbReference>
<evidence type="ECO:0000313" key="2">
    <source>
        <dbReference type="EMBL" id="KAB1655642.1"/>
    </source>
</evidence>
<sequence>MIEFMQPADQWPERRPPPGDASEADLLRAFLESKRETFDLQIRYCDPRHLGQRFPRVSLSLSALAVRFTQLEHRLFCEMWAGLDPDPRLPPEPLGPHDKEWYDTFIAGRDPLVFIERWREAVDNSRALVGAMDDCGTRASEDMAPVSLRWLMLTAIDDYSSFLGFTTLSAKPIPATGRYEFVPPGVEDQQESGQRPHPQLDLDLGF</sequence>
<comment type="caution">
    <text evidence="2">The sequence shown here is derived from an EMBL/GenBank/DDBJ whole genome shotgun (WGS) entry which is preliminary data.</text>
</comment>
<feature type="region of interest" description="Disordered" evidence="1">
    <location>
        <begin position="183"/>
        <end position="206"/>
    </location>
</feature>
<feature type="region of interest" description="Disordered" evidence="1">
    <location>
        <begin position="1"/>
        <end position="20"/>
    </location>
</feature>
<dbReference type="Proteomes" id="UP000467240">
    <property type="component" value="Unassembled WGS sequence"/>
</dbReference>
<dbReference type="InterPro" id="IPR007061">
    <property type="entry name" value="MST-like"/>
</dbReference>
<keyword evidence="3" id="KW-1185">Reference proteome</keyword>
<dbReference type="SUPFAM" id="SSF109854">
    <property type="entry name" value="DinB/YfiT-like putative metalloenzymes"/>
    <property type="match status" value="1"/>
</dbReference>
<gene>
    <name evidence="2" type="ORF">F8O01_11595</name>
</gene>
<evidence type="ECO:0000313" key="3">
    <source>
        <dbReference type="Proteomes" id="UP000467240"/>
    </source>
</evidence>
<dbReference type="RefSeq" id="WP_158041029.1">
    <property type="nucleotide sequence ID" value="NZ_JACCFV010000001.1"/>
</dbReference>
<accession>A0A7J5BQ32</accession>
<dbReference type="InterPro" id="IPR034660">
    <property type="entry name" value="DinB/YfiT-like"/>
</dbReference>
<proteinExistence type="predicted"/>
<protein>
    <submittedName>
        <fullName evidence="2">DUF664 domain-containing protein</fullName>
    </submittedName>
</protein>
<organism evidence="2 3">
    <name type="scientific">Pseudoclavibacter chungangensis</name>
    <dbReference type="NCBI Taxonomy" id="587635"/>
    <lineage>
        <taxon>Bacteria</taxon>
        <taxon>Bacillati</taxon>
        <taxon>Actinomycetota</taxon>
        <taxon>Actinomycetes</taxon>
        <taxon>Micrococcales</taxon>
        <taxon>Microbacteriaceae</taxon>
        <taxon>Pseudoclavibacter</taxon>
    </lineage>
</organism>
<name>A0A7J5BQ32_9MICO</name>
<reference evidence="2 3" key="1">
    <citation type="submission" date="2019-09" db="EMBL/GenBank/DDBJ databases">
        <title>Phylogeny of genus Pseudoclavibacter and closely related genus.</title>
        <authorList>
            <person name="Li Y."/>
        </authorList>
    </citation>
    <scope>NUCLEOTIDE SEQUENCE [LARGE SCALE GENOMIC DNA]</scope>
    <source>
        <strain evidence="2 3">DSM 23821</strain>
    </source>
</reference>
<dbReference type="Pfam" id="PF04978">
    <property type="entry name" value="MST"/>
    <property type="match status" value="1"/>
</dbReference>
<evidence type="ECO:0000256" key="1">
    <source>
        <dbReference type="SAM" id="MobiDB-lite"/>
    </source>
</evidence>
<dbReference type="Gene3D" id="1.20.120.450">
    <property type="entry name" value="dinb family like domain"/>
    <property type="match status" value="1"/>
</dbReference>
<dbReference type="AlphaFoldDB" id="A0A7J5BQ32"/>